<feature type="compositionally biased region" description="Basic and acidic residues" evidence="1">
    <location>
        <begin position="47"/>
        <end position="60"/>
    </location>
</feature>
<gene>
    <name evidence="2" type="ORF">TanjilG_17930</name>
</gene>
<feature type="compositionally biased region" description="Basic and acidic residues" evidence="1">
    <location>
        <begin position="333"/>
        <end position="348"/>
    </location>
</feature>
<dbReference type="KEGG" id="lang:109345546"/>
<dbReference type="Gramene" id="OIW13751">
    <property type="protein sequence ID" value="OIW13751"/>
    <property type="gene ID" value="TanjilG_17930"/>
</dbReference>
<feature type="compositionally biased region" description="Basic residues" evidence="1">
    <location>
        <begin position="1073"/>
        <end position="1083"/>
    </location>
</feature>
<sequence>MEAAFEDDDFGELYANIEVSNIHPEPKPEPKPEPEAKSNCPNLNQKDLVDDSVSHAKDDSSASGSDDDLKTVLNDDDCKGSAAAATAVGDEDDHHLIDGDELVNNNEVECGYGSRVFHHKYMRSRGGSMFANNMKAYKSMEMASYRSSLNRGRCNGDVCFQHLASSTCHVNPMYSAGNPMVAQYGYGSFLPWYWNNFDVNIDTLDAKPWRVPGAKEQFCRMPVQSDIPVNESAKLNQETIREQIDPVVSRSVSSPPSDHELPKGRAILVENSTVERRPSMNVKRPRSRDSDVIIQIKVLESSDDCSRNSVVMNPSLEGESAVGNKKKIPNSSSEHDVLSEDQLEDVKNSVDSSVQERNGLILGVDEAKCQDQADQHSEDTSQVPGGEIKVEKGIGVGTYSADPCWIESELSLGDQELSLSSYSDSDSEAPGNSVHDDCEKGHIPLRRQSVNSVIDLKESLPLYSKNSKNDRFKTKPEIVPYYSRNRGPIRKEWRCQSGRINPGSNLNRHSENDNDVSVIRMSRAREMSLLDHQFVDYGRYKERLQDFGSRKGRDVSYNRETKQSCYYDGERFLDDLVQTVRTKYSYREDQESSRENTNQHNRRNVDERNYFCEPIFPTEHSEDRDRDWYHADWGYSADEPSPQSYRETRQFFPRHSSFPARGGNTQRRRTNNRSHFRDRKYNDDFDECEFEFLNKSYRMPTSSAEREMDYLDNKHEEQFPHIDRDWERSARRGRHHDCPPLVSNNFWSGKIEDKCSKYKHHQTSHYRYCRESSTDSRRNYVHDTRHKDATKNSGNYWPCGYTDAAEDEDFIISPAEEYQFYKSPSEVLNWTEDETIHRHHETHAASLHTAVQIDYRKMQHHQLNMLRRGSENSLKGSSKILYRGERGQTVQRCRKSVDFVNGEVKSHTRSSGVLCNGRLENADQVISAKKRKAIMSLDESHKVIKFDTSKSENNHENKKRLQNLPDTRQEDSDIEEGQIVTEEPYKKASVSERDVSEGATPAVSVKKRMSQNDNKSEQLIGAYDKQRILDSLAKMEKRRERFKQPATMKKEAEESLKLSNDSIVNADEMKQQRPARKRRWVGT</sequence>
<feature type="region of interest" description="Disordered" evidence="1">
    <location>
        <begin position="946"/>
        <end position="1013"/>
    </location>
</feature>
<keyword evidence="3" id="KW-1185">Reference proteome</keyword>
<feature type="compositionally biased region" description="Basic and acidic residues" evidence="1">
    <location>
        <begin position="983"/>
        <end position="996"/>
    </location>
</feature>
<dbReference type="PANTHER" id="PTHR36884:SF4">
    <property type="entry name" value="FIP1[III]-LIKE PROTEIN"/>
    <property type="match status" value="1"/>
</dbReference>
<feature type="compositionally biased region" description="Basic and acidic residues" evidence="1">
    <location>
        <begin position="946"/>
        <end position="956"/>
    </location>
</feature>
<dbReference type="OMA" id="SWKEYCN"/>
<feature type="region of interest" description="Disordered" evidence="1">
    <location>
        <begin position="314"/>
        <end position="354"/>
    </location>
</feature>
<reference evidence="2 3" key="1">
    <citation type="journal article" date="2017" name="Plant Biotechnol. J.">
        <title>A comprehensive draft genome sequence for lupin (Lupinus angustifolius), an emerging health food: insights into plant-microbe interactions and legume evolution.</title>
        <authorList>
            <person name="Hane J.K."/>
            <person name="Ming Y."/>
            <person name="Kamphuis L.G."/>
            <person name="Nelson M.N."/>
            <person name="Garg G."/>
            <person name="Atkins C.A."/>
            <person name="Bayer P.E."/>
            <person name="Bravo A."/>
            <person name="Bringans S."/>
            <person name="Cannon S."/>
            <person name="Edwards D."/>
            <person name="Foley R."/>
            <person name="Gao L.L."/>
            <person name="Harrison M.J."/>
            <person name="Huang W."/>
            <person name="Hurgobin B."/>
            <person name="Li S."/>
            <person name="Liu C.W."/>
            <person name="McGrath A."/>
            <person name="Morahan G."/>
            <person name="Murray J."/>
            <person name="Weller J."/>
            <person name="Jian J."/>
            <person name="Singh K.B."/>
        </authorList>
    </citation>
    <scope>NUCLEOTIDE SEQUENCE [LARGE SCALE GENOMIC DNA]</scope>
    <source>
        <strain evidence="3">cv. Tanjil</strain>
        <tissue evidence="2">Whole plant</tissue>
    </source>
</reference>
<feature type="region of interest" description="Disordered" evidence="1">
    <location>
        <begin position="654"/>
        <end position="673"/>
    </location>
</feature>
<dbReference type="AlphaFoldDB" id="A0A1J7HLJ0"/>
<dbReference type="EMBL" id="CM007364">
    <property type="protein sequence ID" value="OIW13751.1"/>
    <property type="molecule type" value="Genomic_DNA"/>
</dbReference>
<feature type="region of interest" description="Disordered" evidence="1">
    <location>
        <begin position="19"/>
        <end position="71"/>
    </location>
</feature>
<dbReference type="Proteomes" id="UP000188354">
    <property type="component" value="Chromosome LG04"/>
</dbReference>
<protein>
    <submittedName>
        <fullName evidence="2">Uncharacterized protein</fullName>
    </submittedName>
</protein>
<feature type="compositionally biased region" description="Basic and acidic residues" evidence="1">
    <location>
        <begin position="585"/>
        <end position="594"/>
    </location>
</feature>
<feature type="region of interest" description="Disordered" evidence="1">
    <location>
        <begin position="1038"/>
        <end position="1083"/>
    </location>
</feature>
<dbReference type="GO" id="GO:0006397">
    <property type="term" value="P:mRNA processing"/>
    <property type="evidence" value="ECO:0007669"/>
    <property type="project" value="InterPro"/>
</dbReference>
<organism evidence="2 3">
    <name type="scientific">Lupinus angustifolius</name>
    <name type="common">Narrow-leaved blue lupine</name>
    <dbReference type="NCBI Taxonomy" id="3871"/>
    <lineage>
        <taxon>Eukaryota</taxon>
        <taxon>Viridiplantae</taxon>
        <taxon>Streptophyta</taxon>
        <taxon>Embryophyta</taxon>
        <taxon>Tracheophyta</taxon>
        <taxon>Spermatophyta</taxon>
        <taxon>Magnoliopsida</taxon>
        <taxon>eudicotyledons</taxon>
        <taxon>Gunneridae</taxon>
        <taxon>Pentapetalae</taxon>
        <taxon>rosids</taxon>
        <taxon>fabids</taxon>
        <taxon>Fabales</taxon>
        <taxon>Fabaceae</taxon>
        <taxon>Papilionoideae</taxon>
        <taxon>50 kb inversion clade</taxon>
        <taxon>genistoids sensu lato</taxon>
        <taxon>core genistoids</taxon>
        <taxon>Genisteae</taxon>
        <taxon>Lupinus</taxon>
    </lineage>
</organism>
<proteinExistence type="predicted"/>
<dbReference type="OrthoDB" id="1917198at2759"/>
<accession>A0A1J7HLJ0</accession>
<evidence type="ECO:0000256" key="1">
    <source>
        <dbReference type="SAM" id="MobiDB-lite"/>
    </source>
</evidence>
<evidence type="ECO:0000313" key="2">
    <source>
        <dbReference type="EMBL" id="OIW13751.1"/>
    </source>
</evidence>
<dbReference type="STRING" id="3871.A0A1J7HLJ0"/>
<dbReference type="InterPro" id="IPR044976">
    <property type="entry name" value="FIPS5/FIPS3-like"/>
</dbReference>
<feature type="compositionally biased region" description="Basic and acidic residues" evidence="1">
    <location>
        <begin position="1038"/>
        <end position="1056"/>
    </location>
</feature>
<dbReference type="PANTHER" id="PTHR36884">
    <property type="entry name" value="FIP1[III]-LIKE PROTEIN"/>
    <property type="match status" value="1"/>
</dbReference>
<feature type="compositionally biased region" description="Basic and acidic residues" evidence="1">
    <location>
        <begin position="369"/>
        <end position="379"/>
    </location>
</feature>
<feature type="region of interest" description="Disordered" evidence="1">
    <location>
        <begin position="585"/>
        <end position="605"/>
    </location>
</feature>
<feature type="region of interest" description="Disordered" evidence="1">
    <location>
        <begin position="369"/>
        <end position="389"/>
    </location>
</feature>
<evidence type="ECO:0000313" key="3">
    <source>
        <dbReference type="Proteomes" id="UP000188354"/>
    </source>
</evidence>
<name>A0A1J7HLJ0_LUPAN</name>
<feature type="compositionally biased region" description="Basic and acidic residues" evidence="1">
    <location>
        <begin position="24"/>
        <end position="36"/>
    </location>
</feature>